<dbReference type="Proteomes" id="UP000604825">
    <property type="component" value="Unassembled WGS sequence"/>
</dbReference>
<proteinExistence type="predicted"/>
<reference evidence="2" key="1">
    <citation type="submission" date="2020-10" db="EMBL/GenBank/DDBJ databases">
        <authorList>
            <person name="Han B."/>
            <person name="Lu T."/>
            <person name="Zhao Q."/>
            <person name="Huang X."/>
            <person name="Zhao Y."/>
        </authorList>
    </citation>
    <scope>NUCLEOTIDE SEQUENCE</scope>
</reference>
<comment type="caution">
    <text evidence="2">The sequence shown here is derived from an EMBL/GenBank/DDBJ whole genome shotgun (WGS) entry which is preliminary data.</text>
</comment>
<organism evidence="2 3">
    <name type="scientific">Miscanthus lutarioriparius</name>
    <dbReference type="NCBI Taxonomy" id="422564"/>
    <lineage>
        <taxon>Eukaryota</taxon>
        <taxon>Viridiplantae</taxon>
        <taxon>Streptophyta</taxon>
        <taxon>Embryophyta</taxon>
        <taxon>Tracheophyta</taxon>
        <taxon>Spermatophyta</taxon>
        <taxon>Magnoliopsida</taxon>
        <taxon>Liliopsida</taxon>
        <taxon>Poales</taxon>
        <taxon>Poaceae</taxon>
        <taxon>PACMAD clade</taxon>
        <taxon>Panicoideae</taxon>
        <taxon>Andropogonodae</taxon>
        <taxon>Andropogoneae</taxon>
        <taxon>Saccharinae</taxon>
        <taxon>Miscanthus</taxon>
    </lineage>
</organism>
<protein>
    <submittedName>
        <fullName evidence="2">Uncharacterized protein</fullName>
    </submittedName>
</protein>
<dbReference type="OrthoDB" id="762072at2759"/>
<dbReference type="AlphaFoldDB" id="A0A811RMX4"/>
<keyword evidence="3" id="KW-1185">Reference proteome</keyword>
<feature type="compositionally biased region" description="Polar residues" evidence="1">
    <location>
        <begin position="79"/>
        <end position="89"/>
    </location>
</feature>
<feature type="region of interest" description="Disordered" evidence="1">
    <location>
        <begin position="137"/>
        <end position="168"/>
    </location>
</feature>
<evidence type="ECO:0000256" key="1">
    <source>
        <dbReference type="SAM" id="MobiDB-lite"/>
    </source>
</evidence>
<feature type="region of interest" description="Disordered" evidence="1">
    <location>
        <begin position="61"/>
        <end position="94"/>
    </location>
</feature>
<evidence type="ECO:0000313" key="2">
    <source>
        <dbReference type="EMBL" id="CAD6271066.1"/>
    </source>
</evidence>
<sequence>MSYCCIVPFLPAVGDSVICNTPNLVPKEYNKTVFTSEVSHGAGDKLLKGAIEAYSVPKDPSSLDMVSPAKGTDVEAPSFSDNAQCSLTPDVSEDGVEKDTNLEEANTESLAIFGQFSASGRAAQGAEENAKKAAERVMQAKPWGSGEDQWQTSILAKGSGVRQHRSAI</sequence>
<evidence type="ECO:0000313" key="3">
    <source>
        <dbReference type="Proteomes" id="UP000604825"/>
    </source>
</evidence>
<name>A0A811RMX4_9POAL</name>
<dbReference type="EMBL" id="CAJGYO010000016">
    <property type="protein sequence ID" value="CAD6271066.1"/>
    <property type="molecule type" value="Genomic_DNA"/>
</dbReference>
<gene>
    <name evidence="2" type="ORF">NCGR_LOCUS54353</name>
</gene>
<accession>A0A811RMX4</accession>